<keyword evidence="1" id="KW-0167">Capsid protein</keyword>
<keyword evidence="1" id="KW-0946">Virion</keyword>
<evidence type="ECO:0000313" key="1">
    <source>
        <dbReference type="EMBL" id="MTT31201.1"/>
    </source>
</evidence>
<dbReference type="EMBL" id="WNHB01000005">
    <property type="protein sequence ID" value="MTT31201.1"/>
    <property type="molecule type" value="Genomic_DNA"/>
</dbReference>
<reference evidence="1 2" key="1">
    <citation type="submission" date="2019-11" db="EMBL/GenBank/DDBJ databases">
        <title>Terrilactibacillus tamarindus sp. nov. BCM23-1 isolated from bark of Tamarindus indica.</title>
        <authorList>
            <person name="Kingkaew E."/>
            <person name="Tanasupawat S."/>
        </authorList>
    </citation>
    <scope>NUCLEOTIDE SEQUENCE [LARGE SCALE GENOMIC DNA]</scope>
    <source>
        <strain evidence="1 2">BCM23-1</strain>
    </source>
</reference>
<keyword evidence="2" id="KW-1185">Reference proteome</keyword>
<name>A0A6N8CMP6_9BACI</name>
<dbReference type="PANTHER" id="PTHR40050:SF1">
    <property type="entry name" value="INNER SPORE COAT PROTEIN H"/>
    <property type="match status" value="1"/>
</dbReference>
<dbReference type="OrthoDB" id="3235126at2"/>
<dbReference type="RefSeq" id="WP_155217107.1">
    <property type="nucleotide sequence ID" value="NZ_WNHB01000005.1"/>
</dbReference>
<dbReference type="Proteomes" id="UP000440978">
    <property type="component" value="Unassembled WGS sequence"/>
</dbReference>
<proteinExistence type="predicted"/>
<dbReference type="AlphaFoldDB" id="A0A6N8CMP6"/>
<comment type="caution">
    <text evidence="1">The sequence shown here is derived from an EMBL/GenBank/DDBJ whole genome shotgun (WGS) entry which is preliminary data.</text>
</comment>
<dbReference type="InterPro" id="IPR014867">
    <property type="entry name" value="Spore_coat_CotH_CotH2/3/7"/>
</dbReference>
<evidence type="ECO:0000313" key="2">
    <source>
        <dbReference type="Proteomes" id="UP000440978"/>
    </source>
</evidence>
<organism evidence="1 2">
    <name type="scientific">Terrilactibacillus tamarindi</name>
    <dbReference type="NCBI Taxonomy" id="2599694"/>
    <lineage>
        <taxon>Bacteria</taxon>
        <taxon>Bacillati</taxon>
        <taxon>Bacillota</taxon>
        <taxon>Bacilli</taxon>
        <taxon>Bacillales</taxon>
        <taxon>Bacillaceae</taxon>
        <taxon>Terrilactibacillus</taxon>
    </lineage>
</organism>
<sequence>MSQNYDIKTYNIKMSTENLSLLKNRDMWHETPIEATLFIDDLSYPIGIKYRGSHVRKFKKKSFTIIFEEAELGVKEVHLNAEFMDKSLIRNKLSLDFFSDLDVLSPDSYHVNLYINDIYQGIYLQLESVDKYFLKRRNLPYGPIYYAENDNANFSLISPIKKDTKTSFMSGYSRKEGDRSDDALLKKFIYQINTLPTSTFEKEISNLIDVDTYLSWLAGVVCTQNYDGFIHNYALYRQPKTGLFEIIPWDYDATWGRDINGKIMDYDCIPIVGYNTLTARLLDISSFRKQYKTILQNILNDTFTKDYLFPKIKTLHKLLAEYVNDDPYLKNYLDQFDQEPSVIFDYIKDRRNYLINHLSDLD</sequence>
<gene>
    <name evidence="1" type="ORF">GMB86_04120</name>
</gene>
<dbReference type="Pfam" id="PF08757">
    <property type="entry name" value="CotH"/>
    <property type="match status" value="1"/>
</dbReference>
<protein>
    <submittedName>
        <fullName evidence="1">Spore coat protein</fullName>
    </submittedName>
</protein>
<accession>A0A6N8CMP6</accession>
<dbReference type="PANTHER" id="PTHR40050">
    <property type="entry name" value="INNER SPORE COAT PROTEIN H"/>
    <property type="match status" value="1"/>
</dbReference>